<protein>
    <submittedName>
        <fullName evidence="2">Uncharacterized protein</fullName>
    </submittedName>
</protein>
<evidence type="ECO:0000313" key="3">
    <source>
        <dbReference type="Proteomes" id="UP000199182"/>
    </source>
</evidence>
<keyword evidence="3" id="KW-1185">Reference proteome</keyword>
<feature type="signal peptide" evidence="1">
    <location>
        <begin position="1"/>
        <end position="26"/>
    </location>
</feature>
<proteinExistence type="predicted"/>
<evidence type="ECO:0000256" key="1">
    <source>
        <dbReference type="SAM" id="SignalP"/>
    </source>
</evidence>
<keyword evidence="1" id="KW-0732">Signal</keyword>
<accession>A0A1H0EME2</accession>
<evidence type="ECO:0000313" key="2">
    <source>
        <dbReference type="EMBL" id="SDN83574.1"/>
    </source>
</evidence>
<reference evidence="2 3" key="1">
    <citation type="submission" date="2016-10" db="EMBL/GenBank/DDBJ databases">
        <authorList>
            <person name="de Groot N.N."/>
        </authorList>
    </citation>
    <scope>NUCLEOTIDE SEQUENCE [LARGE SCALE GENOMIC DNA]</scope>
    <source>
        <strain evidence="2 3">CGMCC 1.5012</strain>
    </source>
</reference>
<dbReference type="Proteomes" id="UP000199182">
    <property type="component" value="Unassembled WGS sequence"/>
</dbReference>
<dbReference type="RefSeq" id="WP_143008107.1">
    <property type="nucleotide sequence ID" value="NZ_FNID01000034.1"/>
</dbReference>
<name>A0A1H0EME2_9FIRM</name>
<dbReference type="EMBL" id="FNID01000034">
    <property type="protein sequence ID" value="SDN83574.1"/>
    <property type="molecule type" value="Genomic_DNA"/>
</dbReference>
<sequence>MVNIKKFVSVVLAFILIMLCMPTTYADTTVSTAIYVFSNNDGSYSTSANNSNGLRAFNNSSSQKIAKQNNDIFYFDANPNRKLIKINNSMFLEAEEINVNVKSTAAVNSIISAYSIQGKLREDLLQTNQMALSLDWESIDAQLYVPTRNTSNSNGAIYTGYNGARYKDYVYTATAQSSYYNISQLTGKISAVAAKTLQTFIVRSLGSSSASSQIGVLLTLQDIFGSLFESYPTSTSIQTQVSSCETKTRRYTYIESPVYADSFSCRAISDTGSQYFRYLTITPGQLEHFANADTCYYCGDNYYNLDEMAYSYRFGGGIEVWKETVSSFKLNAFQSFSSVNP</sequence>
<organism evidence="2 3">
    <name type="scientific">Acetanaerobacterium elongatum</name>
    <dbReference type="NCBI Taxonomy" id="258515"/>
    <lineage>
        <taxon>Bacteria</taxon>
        <taxon>Bacillati</taxon>
        <taxon>Bacillota</taxon>
        <taxon>Clostridia</taxon>
        <taxon>Eubacteriales</taxon>
        <taxon>Oscillospiraceae</taxon>
        <taxon>Acetanaerobacterium</taxon>
    </lineage>
</organism>
<dbReference type="STRING" id="258515.SAMN05192585_13435"/>
<feature type="chain" id="PRO_5011507173" evidence="1">
    <location>
        <begin position="27"/>
        <end position="341"/>
    </location>
</feature>
<dbReference type="AlphaFoldDB" id="A0A1H0EME2"/>
<gene>
    <name evidence="2" type="ORF">SAMN05192585_13435</name>
</gene>